<evidence type="ECO:0000259" key="10">
    <source>
        <dbReference type="PROSITE" id="PS51504"/>
    </source>
</evidence>
<dbReference type="Gene3D" id="3.10.20.90">
    <property type="entry name" value="Phosphatidylinositol 3-kinase Catalytic Subunit, Chain A, domain 1"/>
    <property type="match status" value="1"/>
</dbReference>
<proteinExistence type="predicted"/>
<keyword evidence="6" id="KW-0862">Zinc</keyword>
<evidence type="ECO:0000259" key="8">
    <source>
        <dbReference type="PROSITE" id="PS50033"/>
    </source>
</evidence>
<dbReference type="SUPFAM" id="SSF46785">
    <property type="entry name" value="Winged helix' DNA-binding domain"/>
    <property type="match status" value="1"/>
</dbReference>
<dbReference type="InterPro" id="IPR013087">
    <property type="entry name" value="Znf_C2H2_type"/>
</dbReference>
<comment type="subcellular location">
    <subcellularLocation>
        <location evidence="1">Membrane</location>
        <topology evidence="1">Peripheral membrane protein</topology>
    </subcellularLocation>
</comment>
<keyword evidence="3" id="KW-0833">Ubl conjugation pathway</keyword>
<keyword evidence="2" id="KW-0677">Repeat</keyword>
<evidence type="ECO:0000256" key="2">
    <source>
        <dbReference type="ARBA" id="ARBA00022737"/>
    </source>
</evidence>
<dbReference type="GO" id="GO:0000786">
    <property type="term" value="C:nucleosome"/>
    <property type="evidence" value="ECO:0007669"/>
    <property type="project" value="InterPro"/>
</dbReference>
<evidence type="ECO:0000256" key="5">
    <source>
        <dbReference type="ARBA" id="ARBA00023136"/>
    </source>
</evidence>
<dbReference type="SMART" id="SM00526">
    <property type="entry name" value="H15"/>
    <property type="match status" value="1"/>
</dbReference>
<evidence type="ECO:0000256" key="3">
    <source>
        <dbReference type="ARBA" id="ARBA00022786"/>
    </source>
</evidence>
<dbReference type="SUPFAM" id="SSF54236">
    <property type="entry name" value="Ubiquitin-like"/>
    <property type="match status" value="1"/>
</dbReference>
<feature type="compositionally biased region" description="Pro residues" evidence="7">
    <location>
        <begin position="176"/>
        <end position="202"/>
    </location>
</feature>
<reference evidence="11" key="1">
    <citation type="submission" date="2020-07" db="EMBL/GenBank/DDBJ databases">
        <authorList>
            <person name="Lin J."/>
        </authorList>
    </citation>
    <scope>NUCLEOTIDE SEQUENCE</scope>
</reference>
<dbReference type="InterPro" id="IPR036388">
    <property type="entry name" value="WH-like_DNA-bd_sf"/>
</dbReference>
<dbReference type="PROSITE" id="PS50157">
    <property type="entry name" value="ZINC_FINGER_C2H2_2"/>
    <property type="match status" value="1"/>
</dbReference>
<evidence type="ECO:0000313" key="11">
    <source>
        <dbReference type="EMBL" id="CAD1826530.1"/>
    </source>
</evidence>
<feature type="compositionally biased region" description="Low complexity" evidence="7">
    <location>
        <begin position="75"/>
        <end position="90"/>
    </location>
</feature>
<dbReference type="Pfam" id="PF00789">
    <property type="entry name" value="UBX"/>
    <property type="match status" value="1"/>
</dbReference>
<dbReference type="Pfam" id="PF00538">
    <property type="entry name" value="Linker_histone"/>
    <property type="match status" value="1"/>
</dbReference>
<feature type="compositionally biased region" description="Basic and acidic residues" evidence="7">
    <location>
        <begin position="308"/>
        <end position="317"/>
    </location>
</feature>
<name>A0A6V7P6T5_ANACO</name>
<dbReference type="PRINTS" id="PR00929">
    <property type="entry name" value="ATHOOK"/>
</dbReference>
<sequence length="526" mass="56275">MATEEVSKPPSLPPYPEMIMAAIAALNETNGSNKSAIAKYIESNGDLLFLKNNYLRPGVDTPPKRGRGRPPKPKVPGSAPAPAAAAAASPRPRPPPKPRDPLAAAAARAAAGMPRPRGRPPRRPAPPMSPPSPPPPLRRAVSGAGGGPRRSTTPSPPPLLPPSRQGRVLGSAATPSPSPPPPPPPTLAPPPARPIPKPPNPSPSHGFNPFDPFISSSASRRPANGASSLAPFECPVCARPFPSEADVSAHVDSCLTQEPPSSPVAARVAAFLSAAPPPPRARRRDLGDDGVPAEEQVAVIREALSLLDRGRNSEESSKSQATSDVAAERSTEPRKIDRRVRVFFSLPESVPADSELPDSFYNLSVGEVKREADMRKKRQEESRLLIPKSYKEKQALAARKKFKRTVVRIQFPDGVILQGVFLPWEPTSVLYEFVSSSLKEPSLEFELLRPAIPKLRAIPRFPRPGEKAPTLEDEDLVPSALLKFRPAETQSVVFTGLTNELLEASEPLTAATSVSDELNDNGHDSQ</sequence>
<protein>
    <recommendedName>
        <fullName evidence="12">UBX domain-containing protein</fullName>
    </recommendedName>
</protein>
<organism evidence="11">
    <name type="scientific">Ananas comosus var. bracteatus</name>
    <name type="common">red pineapple</name>
    <dbReference type="NCBI Taxonomy" id="296719"/>
    <lineage>
        <taxon>Eukaryota</taxon>
        <taxon>Viridiplantae</taxon>
        <taxon>Streptophyta</taxon>
        <taxon>Embryophyta</taxon>
        <taxon>Tracheophyta</taxon>
        <taxon>Spermatophyta</taxon>
        <taxon>Magnoliopsida</taxon>
        <taxon>Liliopsida</taxon>
        <taxon>Poales</taxon>
        <taxon>Bromeliaceae</taxon>
        <taxon>Bromelioideae</taxon>
        <taxon>Ananas</taxon>
    </lineage>
</organism>
<feature type="compositionally biased region" description="Pro residues" evidence="7">
    <location>
        <begin position="123"/>
        <end position="137"/>
    </location>
</feature>
<evidence type="ECO:0000256" key="7">
    <source>
        <dbReference type="SAM" id="MobiDB-lite"/>
    </source>
</evidence>
<keyword evidence="4" id="KW-0238">DNA-binding</keyword>
<dbReference type="EMBL" id="LR862145">
    <property type="protein sequence ID" value="CAD1826530.1"/>
    <property type="molecule type" value="Genomic_DNA"/>
</dbReference>
<evidence type="ECO:0000256" key="6">
    <source>
        <dbReference type="PROSITE-ProRule" id="PRU00042"/>
    </source>
</evidence>
<evidence type="ECO:0000256" key="1">
    <source>
        <dbReference type="ARBA" id="ARBA00004170"/>
    </source>
</evidence>
<dbReference type="InterPro" id="IPR000116">
    <property type="entry name" value="HMGA"/>
</dbReference>
<accession>A0A6V7P6T5</accession>
<dbReference type="InterPro" id="IPR029071">
    <property type="entry name" value="Ubiquitin-like_domsf"/>
</dbReference>
<feature type="domain" description="UBX" evidence="8">
    <location>
        <begin position="400"/>
        <end position="484"/>
    </location>
</feature>
<feature type="compositionally biased region" description="Low complexity" evidence="7">
    <location>
        <begin position="101"/>
        <end position="115"/>
    </location>
</feature>
<feature type="region of interest" description="Disordered" evidence="7">
    <location>
        <begin position="53"/>
        <end position="235"/>
    </location>
</feature>
<dbReference type="InterPro" id="IPR017956">
    <property type="entry name" value="AT_hook_DNA-bd_motif"/>
</dbReference>
<dbReference type="AlphaFoldDB" id="A0A6V7P6T5"/>
<dbReference type="FunFam" id="3.10.20.90:FF:000185">
    <property type="entry name" value="UBX domain-containing protein 6"/>
    <property type="match status" value="1"/>
</dbReference>
<evidence type="ECO:0000256" key="4">
    <source>
        <dbReference type="ARBA" id="ARBA00023125"/>
    </source>
</evidence>
<dbReference type="GO" id="GO:0008270">
    <property type="term" value="F:zinc ion binding"/>
    <property type="evidence" value="ECO:0007669"/>
    <property type="project" value="UniProtKB-KW"/>
</dbReference>
<dbReference type="CDD" id="cd16119">
    <property type="entry name" value="UBX_UBXN6"/>
    <property type="match status" value="1"/>
</dbReference>
<dbReference type="PANTHER" id="PTHR47694:SF1">
    <property type="entry name" value="PLANT UBX DOMAIN-CONTAINING PROTEIN 2"/>
    <property type="match status" value="1"/>
</dbReference>
<feature type="domain" description="H15" evidence="10">
    <location>
        <begin position="11"/>
        <end position="96"/>
    </location>
</feature>
<dbReference type="PROSITE" id="PS51504">
    <property type="entry name" value="H15"/>
    <property type="match status" value="1"/>
</dbReference>
<dbReference type="GO" id="GO:0016020">
    <property type="term" value="C:membrane"/>
    <property type="evidence" value="ECO:0007669"/>
    <property type="project" value="UniProtKB-SubCell"/>
</dbReference>
<evidence type="ECO:0008006" key="12">
    <source>
        <dbReference type="Google" id="ProtNLM"/>
    </source>
</evidence>
<feature type="domain" description="C2H2-type" evidence="9">
    <location>
        <begin position="232"/>
        <end position="260"/>
    </location>
</feature>
<gene>
    <name evidence="11" type="ORF">CB5_LOCUS9741</name>
</gene>
<feature type="region of interest" description="Disordered" evidence="7">
    <location>
        <begin position="268"/>
        <end position="293"/>
    </location>
</feature>
<dbReference type="GO" id="GO:0006355">
    <property type="term" value="P:regulation of DNA-templated transcription"/>
    <property type="evidence" value="ECO:0007669"/>
    <property type="project" value="InterPro"/>
</dbReference>
<feature type="region of interest" description="Disordered" evidence="7">
    <location>
        <begin position="506"/>
        <end position="526"/>
    </location>
</feature>
<dbReference type="InterPro" id="IPR005818">
    <property type="entry name" value="Histone_H1/H5_H15"/>
</dbReference>
<dbReference type="GO" id="GO:0003677">
    <property type="term" value="F:DNA binding"/>
    <property type="evidence" value="ECO:0007669"/>
    <property type="project" value="UniProtKB-KW"/>
</dbReference>
<dbReference type="GO" id="GO:0006334">
    <property type="term" value="P:nucleosome assembly"/>
    <property type="evidence" value="ECO:0007669"/>
    <property type="project" value="InterPro"/>
</dbReference>
<keyword evidence="6" id="KW-0863">Zinc-finger</keyword>
<dbReference type="PROSITE" id="PS50033">
    <property type="entry name" value="UBX"/>
    <property type="match status" value="1"/>
</dbReference>
<dbReference type="CDD" id="cd00073">
    <property type="entry name" value="H15"/>
    <property type="match status" value="1"/>
</dbReference>
<dbReference type="GO" id="GO:0005634">
    <property type="term" value="C:nucleus"/>
    <property type="evidence" value="ECO:0007669"/>
    <property type="project" value="InterPro"/>
</dbReference>
<feature type="region of interest" description="Disordered" evidence="7">
    <location>
        <begin position="308"/>
        <end position="332"/>
    </location>
</feature>
<dbReference type="PRINTS" id="PR00930">
    <property type="entry name" value="HIGHMOBLTYIY"/>
</dbReference>
<keyword evidence="5" id="KW-0472">Membrane</keyword>
<dbReference type="InterPro" id="IPR001012">
    <property type="entry name" value="UBX_dom"/>
</dbReference>
<dbReference type="GO" id="GO:0050832">
    <property type="term" value="P:defense response to fungus"/>
    <property type="evidence" value="ECO:0007669"/>
    <property type="project" value="TreeGrafter"/>
</dbReference>
<dbReference type="Gene3D" id="3.30.160.60">
    <property type="entry name" value="Classic Zinc Finger"/>
    <property type="match status" value="1"/>
</dbReference>
<evidence type="ECO:0000259" key="9">
    <source>
        <dbReference type="PROSITE" id="PS50157"/>
    </source>
</evidence>
<dbReference type="InterPro" id="IPR036390">
    <property type="entry name" value="WH_DNA-bd_sf"/>
</dbReference>
<dbReference type="PANTHER" id="PTHR47694">
    <property type="entry name" value="PLANT UBX DOMAIN-CONTAINING PROTEIN 2"/>
    <property type="match status" value="1"/>
</dbReference>
<dbReference type="Gene3D" id="1.10.10.10">
    <property type="entry name" value="Winged helix-like DNA-binding domain superfamily/Winged helix DNA-binding domain"/>
    <property type="match status" value="1"/>
</dbReference>
<keyword evidence="6" id="KW-0479">Metal-binding</keyword>